<dbReference type="KEGG" id="tve:TRV_06102"/>
<evidence type="ECO:0000313" key="3">
    <source>
        <dbReference type="EMBL" id="EFE39190.1"/>
    </source>
</evidence>
<keyword evidence="4" id="KW-1185">Reference proteome</keyword>
<feature type="domain" description="DUF4396" evidence="2">
    <location>
        <begin position="159"/>
        <end position="306"/>
    </location>
</feature>
<feature type="compositionally biased region" description="Low complexity" evidence="1">
    <location>
        <begin position="7"/>
        <end position="20"/>
    </location>
</feature>
<evidence type="ECO:0000256" key="1">
    <source>
        <dbReference type="SAM" id="MobiDB-lite"/>
    </source>
</evidence>
<sequence length="326" mass="35543">MSCCENSPSSSSETKQSPSPGQKEDSQPQGVLASLSPVLFALLHSSCCWLPVVLDFLSIGTAHNLTTRDTRAAIEGKDLYTEPEYKIPTDTLANMSFCVVRPTRLPWTRQLPRDTSFSHKFRSAIPASLTMIRFAHHCAKSQKSDEPILSLGFWSSRPTWKRAGVNTFRCLIGCSLGDFSAMWFLQSCYPGIGTGLIMGIASLHMPMLTYRAVASGLTSSMLLETVLLRLGRDQLSWKAAAKTAAGMSLVSMLGMETVQNLVDYHLTSGVVAFDDPSFWLAAAASAGAGFLAPLPYNYTRLRKYGKASLTSPVSSPPSMRLEWLAI</sequence>
<dbReference type="InterPro" id="IPR025509">
    <property type="entry name" value="DUF4396"/>
</dbReference>
<evidence type="ECO:0000259" key="2">
    <source>
        <dbReference type="Pfam" id="PF14342"/>
    </source>
</evidence>
<name>D4DG00_TRIVH</name>
<dbReference type="AlphaFoldDB" id="D4DG00"/>
<evidence type="ECO:0000313" key="4">
    <source>
        <dbReference type="Proteomes" id="UP000008383"/>
    </source>
</evidence>
<dbReference type="GeneID" id="9584565"/>
<feature type="region of interest" description="Disordered" evidence="1">
    <location>
        <begin position="1"/>
        <end position="28"/>
    </location>
</feature>
<reference evidence="4" key="1">
    <citation type="journal article" date="2011" name="Genome Biol.">
        <title>Comparative and functional genomics provide insights into the pathogenicity of dermatophytic fungi.</title>
        <authorList>
            <person name="Burmester A."/>
            <person name="Shelest E."/>
            <person name="Gloeckner G."/>
            <person name="Heddergott C."/>
            <person name="Schindler S."/>
            <person name="Staib P."/>
            <person name="Heidel A."/>
            <person name="Felder M."/>
            <person name="Petzold A."/>
            <person name="Szafranski K."/>
            <person name="Feuermann M."/>
            <person name="Pedruzzi I."/>
            <person name="Priebe S."/>
            <person name="Groth M."/>
            <person name="Winkler R."/>
            <person name="Li W."/>
            <person name="Kniemeyer O."/>
            <person name="Schroeckh V."/>
            <person name="Hertweck C."/>
            <person name="Hube B."/>
            <person name="White T.C."/>
            <person name="Platzer M."/>
            <person name="Guthke R."/>
            <person name="Heitman J."/>
            <person name="Woestemeyer J."/>
            <person name="Zipfel P.F."/>
            <person name="Monod M."/>
            <person name="Brakhage A.A."/>
        </authorList>
    </citation>
    <scope>NUCLEOTIDE SEQUENCE [LARGE SCALE GENOMIC DNA]</scope>
    <source>
        <strain evidence="4">HKI 0517</strain>
    </source>
</reference>
<proteinExistence type="predicted"/>
<protein>
    <recommendedName>
        <fullName evidence="2">DUF4396 domain-containing protein</fullName>
    </recommendedName>
</protein>
<dbReference type="EMBL" id="ACYE01000345">
    <property type="protein sequence ID" value="EFE39190.1"/>
    <property type="molecule type" value="Genomic_DNA"/>
</dbReference>
<organism evidence="3 4">
    <name type="scientific">Trichophyton verrucosum (strain HKI 0517)</name>
    <dbReference type="NCBI Taxonomy" id="663202"/>
    <lineage>
        <taxon>Eukaryota</taxon>
        <taxon>Fungi</taxon>
        <taxon>Dikarya</taxon>
        <taxon>Ascomycota</taxon>
        <taxon>Pezizomycotina</taxon>
        <taxon>Eurotiomycetes</taxon>
        <taxon>Eurotiomycetidae</taxon>
        <taxon>Onygenales</taxon>
        <taxon>Arthrodermataceae</taxon>
        <taxon>Trichophyton</taxon>
    </lineage>
</organism>
<dbReference type="OrthoDB" id="2128064at2759"/>
<dbReference type="HOGENOM" id="CLU_080627_0_0_1"/>
<dbReference type="RefSeq" id="XP_003019814.1">
    <property type="nucleotide sequence ID" value="XM_003019768.1"/>
</dbReference>
<dbReference type="Pfam" id="PF14342">
    <property type="entry name" value="DUF4396"/>
    <property type="match status" value="1"/>
</dbReference>
<accession>D4DG00</accession>
<dbReference type="Proteomes" id="UP000008383">
    <property type="component" value="Unassembled WGS sequence"/>
</dbReference>
<gene>
    <name evidence="3" type="ORF">TRV_06102</name>
</gene>
<comment type="caution">
    <text evidence="3">The sequence shown here is derived from an EMBL/GenBank/DDBJ whole genome shotgun (WGS) entry which is preliminary data.</text>
</comment>